<dbReference type="RefSeq" id="WP_006720665.1">
    <property type="nucleotide sequence ID" value="NZ_CP085935.1"/>
</dbReference>
<dbReference type="EMBL" id="ABXJ01000057">
    <property type="protein sequence ID" value="EEA90802.1"/>
    <property type="molecule type" value="Genomic_DNA"/>
</dbReference>
<dbReference type="AlphaFoldDB" id="B6GAB2"/>
<dbReference type="HOGENOM" id="CLU_075559_0_0_11"/>
<dbReference type="eggNOG" id="ENOG502ZA7Z">
    <property type="taxonomic scope" value="Bacteria"/>
</dbReference>
<comment type="caution">
    <text evidence="1">The sequence shown here is derived from an EMBL/GenBank/DDBJ whole genome shotgun (WGS) entry which is preliminary data.</text>
</comment>
<dbReference type="GeneID" id="98002031"/>
<accession>B6GAB2</accession>
<organism evidence="1 2">
    <name type="scientific">Collinsella stercoris DSM 13279</name>
    <dbReference type="NCBI Taxonomy" id="445975"/>
    <lineage>
        <taxon>Bacteria</taxon>
        <taxon>Bacillati</taxon>
        <taxon>Actinomycetota</taxon>
        <taxon>Coriobacteriia</taxon>
        <taxon>Coriobacteriales</taxon>
        <taxon>Coriobacteriaceae</taxon>
        <taxon>Collinsella</taxon>
    </lineage>
</organism>
<name>B6GAB2_9ACTN</name>
<evidence type="ECO:0000313" key="1">
    <source>
        <dbReference type="EMBL" id="EEA90802.1"/>
    </source>
</evidence>
<gene>
    <name evidence="1" type="ORF">COLSTE_01008</name>
</gene>
<dbReference type="STRING" id="445975.COLSTE_01008"/>
<dbReference type="OrthoDB" id="9813772at2"/>
<reference evidence="1 2" key="1">
    <citation type="submission" date="2008-10" db="EMBL/GenBank/DDBJ databases">
        <title>Draft genome sequence of Collinsella stercoris (DSM 13279).</title>
        <authorList>
            <person name="Sudarsanam P."/>
            <person name="Ley R."/>
            <person name="Guruge J."/>
            <person name="Turnbaugh P.J."/>
            <person name="Mahowald M."/>
            <person name="Liep D."/>
            <person name="Gordon J."/>
        </authorList>
    </citation>
    <scope>NUCLEOTIDE SEQUENCE [LARGE SCALE GENOMIC DNA]</scope>
    <source>
        <strain evidence="1 2">DSM 13279</strain>
    </source>
</reference>
<keyword evidence="2" id="KW-1185">Reference proteome</keyword>
<proteinExistence type="predicted"/>
<dbReference type="Pfam" id="PF13151">
    <property type="entry name" value="DUF3990"/>
    <property type="match status" value="1"/>
</dbReference>
<protein>
    <recommendedName>
        <fullName evidence="3">DUF3990 domain-containing protein</fullName>
    </recommendedName>
</protein>
<evidence type="ECO:0000313" key="2">
    <source>
        <dbReference type="Proteomes" id="UP000003560"/>
    </source>
</evidence>
<reference evidence="1 2" key="2">
    <citation type="submission" date="2008-10" db="EMBL/GenBank/DDBJ databases">
        <authorList>
            <person name="Fulton L."/>
            <person name="Clifton S."/>
            <person name="Fulton B."/>
            <person name="Xu J."/>
            <person name="Minx P."/>
            <person name="Pepin K.H."/>
            <person name="Johnson M."/>
            <person name="Thiruvilangam P."/>
            <person name="Bhonagiri V."/>
            <person name="Nash W.E."/>
            <person name="Mardis E.R."/>
            <person name="Wilson R.K."/>
        </authorList>
    </citation>
    <scope>NUCLEOTIDE SEQUENCE [LARGE SCALE GENOMIC DNA]</scope>
    <source>
        <strain evidence="1 2">DSM 13279</strain>
    </source>
</reference>
<sequence length="225" mass="25881">MGKRVFHGSSHIVERPIFGGGRTHNDYGPGFYCTEQLCMAQEWAVDIARDGFANVYDIDLAGLSILHLNSDEYSTLGWLAVLLENREFDVPSPLTFEAREYLLANFLPAYRDYDIITGYRADDSYFSFAQDFINGTISLRQLQHAMHLGKLGSQFVIKSQRAFERLTIIEAKEARAIDWYGKKQVRDQTARRDYLDLSRNKRKKGDIYVLQIIDEGMKPGDPRLR</sequence>
<dbReference type="Proteomes" id="UP000003560">
    <property type="component" value="Unassembled WGS sequence"/>
</dbReference>
<dbReference type="InterPro" id="IPR025051">
    <property type="entry name" value="DUF3990"/>
</dbReference>
<evidence type="ECO:0008006" key="3">
    <source>
        <dbReference type="Google" id="ProtNLM"/>
    </source>
</evidence>